<reference evidence="1" key="1">
    <citation type="submission" date="2015-04" db="EMBL/GenBank/DDBJ databases">
        <title>The genome sequence of the plant pathogenic Rhizarian Plasmodiophora brassicae reveals insights in its biotrophic life cycle and the origin of chitin synthesis.</title>
        <authorList>
            <person name="Schwelm A."/>
            <person name="Fogelqvist J."/>
            <person name="Knaust A."/>
            <person name="Julke S."/>
            <person name="Lilja T."/>
            <person name="Dhandapani V."/>
            <person name="Bonilla-Rosso G."/>
            <person name="Karlsson M."/>
            <person name="Shevchenko A."/>
            <person name="Choi S.R."/>
            <person name="Kim H.G."/>
            <person name="Park J.Y."/>
            <person name="Lim Y.P."/>
            <person name="Ludwig-Muller J."/>
            <person name="Dixelius C."/>
        </authorList>
    </citation>
    <scope>NUCLEOTIDE SEQUENCE</scope>
    <source>
        <tissue evidence="1">Potato root galls</tissue>
    </source>
</reference>
<organism evidence="1">
    <name type="scientific">Spongospora subterranea</name>
    <dbReference type="NCBI Taxonomy" id="70186"/>
    <lineage>
        <taxon>Eukaryota</taxon>
        <taxon>Sar</taxon>
        <taxon>Rhizaria</taxon>
        <taxon>Endomyxa</taxon>
        <taxon>Phytomyxea</taxon>
        <taxon>Plasmodiophorida</taxon>
        <taxon>Plasmodiophoridae</taxon>
        <taxon>Spongospora</taxon>
    </lineage>
</organism>
<dbReference type="EMBL" id="HACM01001890">
    <property type="protein sequence ID" value="CRZ02332.1"/>
    <property type="molecule type" value="Transcribed_RNA"/>
</dbReference>
<proteinExistence type="predicted"/>
<accession>A0A0H5QLX4</accession>
<evidence type="ECO:0000313" key="1">
    <source>
        <dbReference type="EMBL" id="CRZ02336.1"/>
    </source>
</evidence>
<dbReference type="AlphaFoldDB" id="A0A0H5QLX4"/>
<sequence length="126" mass="14275">MDIARSPIWPAPFASKTTTVLNVLSDWPIVCQISPKSSKLINSNGFLSCSLVDRSVKHIIITRIVLHAICERSPDEYTYCRQMDVIRSSMAIVNRDRAVHGRRNSGRGRIKCRFHDLFDCVNGVLM</sequence>
<protein>
    <submittedName>
        <fullName evidence="1">Uncharacterized protein</fullName>
    </submittedName>
</protein>
<dbReference type="EMBL" id="HACM01001894">
    <property type="protein sequence ID" value="CRZ02336.1"/>
    <property type="molecule type" value="Transcribed_RNA"/>
</dbReference>
<name>A0A0H5QLX4_9EUKA</name>